<protein>
    <submittedName>
        <fullName evidence="7">HlyC/CorC family transporter</fullName>
    </submittedName>
</protein>
<dbReference type="KEGG" id="spph:KFK14_11075"/>
<dbReference type="FunFam" id="3.10.580.10:FF:000002">
    <property type="entry name" value="Magnesium/cobalt efflux protein CorC"/>
    <property type="match status" value="1"/>
</dbReference>
<comment type="similarity">
    <text evidence="1">Belongs to the UPF0053 family. Hemolysin C subfamily.</text>
</comment>
<dbReference type="PANTHER" id="PTHR22777">
    <property type="entry name" value="HEMOLYSIN-RELATED"/>
    <property type="match status" value="1"/>
</dbReference>
<dbReference type="GO" id="GO:0005886">
    <property type="term" value="C:plasma membrane"/>
    <property type="evidence" value="ECO:0007669"/>
    <property type="project" value="TreeGrafter"/>
</dbReference>
<evidence type="ECO:0000256" key="5">
    <source>
        <dbReference type="SAM" id="MobiDB-lite"/>
    </source>
</evidence>
<name>A0A975Q3W2_9SPHN</name>
<dbReference type="SMART" id="SM01091">
    <property type="entry name" value="CorC_HlyC"/>
    <property type="match status" value="1"/>
</dbReference>
<evidence type="ECO:0000259" key="6">
    <source>
        <dbReference type="PROSITE" id="PS51371"/>
    </source>
</evidence>
<evidence type="ECO:0000256" key="3">
    <source>
        <dbReference type="ARBA" id="ARBA00023122"/>
    </source>
</evidence>
<dbReference type="InterPro" id="IPR046342">
    <property type="entry name" value="CBS_dom_sf"/>
</dbReference>
<dbReference type="Gene3D" id="3.30.465.10">
    <property type="match status" value="1"/>
</dbReference>
<evidence type="ECO:0000256" key="1">
    <source>
        <dbReference type="ARBA" id="ARBA00006446"/>
    </source>
</evidence>
<evidence type="ECO:0000256" key="4">
    <source>
        <dbReference type="PROSITE-ProRule" id="PRU00703"/>
    </source>
</evidence>
<feature type="domain" description="CBS" evidence="6">
    <location>
        <begin position="161"/>
        <end position="218"/>
    </location>
</feature>
<keyword evidence="3 4" id="KW-0129">CBS domain</keyword>
<accession>A0A975Q3W2</accession>
<dbReference type="Pfam" id="PF00571">
    <property type="entry name" value="CBS"/>
    <property type="match status" value="2"/>
</dbReference>
<reference evidence="7" key="1">
    <citation type="submission" date="2021-04" db="EMBL/GenBank/DDBJ databases">
        <title>Isolation of p-tert-butylphenol degrading bacteria Sphingobium phenoxybenzoativorans Tas13 from active sludge.</title>
        <authorList>
            <person name="Li Y."/>
        </authorList>
    </citation>
    <scope>NUCLEOTIDE SEQUENCE</scope>
    <source>
        <strain evidence="7">Tas13</strain>
    </source>
</reference>
<dbReference type="Pfam" id="PF03471">
    <property type="entry name" value="CorC_HlyC"/>
    <property type="match status" value="1"/>
</dbReference>
<sequence length="318" mass="34647">MADDSPSTPKEADSSSANSSEGGSIWQGLKSLIFGDESEQSLRKEIEEAIDEYDGEEQESGSASSTAKKGDLSAIERQMLRNLLHFSEHTVDDVAVPRADIIAIEEKASFAELAALFAEAGHSRIPVYRGTLDTIIGMIHIRDAFAILAGAMPPPDTLEPLIRQPLYVPESMGVLDLLAEMRAKRTHLAIVLDEYSGTEGLLTFEDLVEEIVGEVEDEHDDAPQAMLVPLDGGMWDADARAELDDVAEEVDPKLSEVEEDVDTLGGLAFVIAGRVPEIGEILLHDESGWKLEILDSDSRRVSRLRLHPPAHVELAEDA</sequence>
<keyword evidence="8" id="KW-1185">Reference proteome</keyword>
<dbReference type="InterPro" id="IPR016169">
    <property type="entry name" value="FAD-bd_PCMH_sub2"/>
</dbReference>
<evidence type="ECO:0000313" key="7">
    <source>
        <dbReference type="EMBL" id="QUT07873.1"/>
    </source>
</evidence>
<dbReference type="PANTHER" id="PTHR22777:SF27">
    <property type="entry name" value="MAGNESIUM AND COBALT EFFLUX PROTEIN CORC"/>
    <property type="match status" value="1"/>
</dbReference>
<evidence type="ECO:0000313" key="8">
    <source>
        <dbReference type="Proteomes" id="UP000681425"/>
    </source>
</evidence>
<gene>
    <name evidence="7" type="ORF">KFK14_11075</name>
</gene>
<feature type="region of interest" description="Disordered" evidence="5">
    <location>
        <begin position="1"/>
        <end position="24"/>
    </location>
</feature>
<dbReference type="SUPFAM" id="SSF54631">
    <property type="entry name" value="CBS-domain pair"/>
    <property type="match status" value="1"/>
</dbReference>
<dbReference type="RefSeq" id="WP_212610830.1">
    <property type="nucleotide sequence ID" value="NZ_CP073910.1"/>
</dbReference>
<dbReference type="CDD" id="cd04590">
    <property type="entry name" value="CBS_pair_CorC_HlyC_assoc"/>
    <property type="match status" value="1"/>
</dbReference>
<dbReference type="InterPro" id="IPR036318">
    <property type="entry name" value="FAD-bd_PCMH-like_sf"/>
</dbReference>
<dbReference type="AlphaFoldDB" id="A0A975Q3W2"/>
<dbReference type="InterPro" id="IPR044751">
    <property type="entry name" value="Ion_transp-like_CBS"/>
</dbReference>
<organism evidence="7 8">
    <name type="scientific">Sphingobium phenoxybenzoativorans</name>
    <dbReference type="NCBI Taxonomy" id="1592790"/>
    <lineage>
        <taxon>Bacteria</taxon>
        <taxon>Pseudomonadati</taxon>
        <taxon>Pseudomonadota</taxon>
        <taxon>Alphaproteobacteria</taxon>
        <taxon>Sphingomonadales</taxon>
        <taxon>Sphingomonadaceae</taxon>
        <taxon>Sphingobium</taxon>
    </lineage>
</organism>
<feature type="domain" description="CBS" evidence="6">
    <location>
        <begin position="95"/>
        <end position="157"/>
    </location>
</feature>
<dbReference type="PROSITE" id="PS51371">
    <property type="entry name" value="CBS"/>
    <property type="match status" value="2"/>
</dbReference>
<dbReference type="EMBL" id="CP073910">
    <property type="protein sequence ID" value="QUT07873.1"/>
    <property type="molecule type" value="Genomic_DNA"/>
</dbReference>
<dbReference type="InterPro" id="IPR000644">
    <property type="entry name" value="CBS_dom"/>
</dbReference>
<dbReference type="Proteomes" id="UP000681425">
    <property type="component" value="Chromosome"/>
</dbReference>
<dbReference type="GO" id="GO:0050660">
    <property type="term" value="F:flavin adenine dinucleotide binding"/>
    <property type="evidence" value="ECO:0007669"/>
    <property type="project" value="InterPro"/>
</dbReference>
<dbReference type="Gene3D" id="3.10.580.10">
    <property type="entry name" value="CBS-domain"/>
    <property type="match status" value="1"/>
</dbReference>
<dbReference type="SUPFAM" id="SSF56176">
    <property type="entry name" value="FAD-binding/transporter-associated domain-like"/>
    <property type="match status" value="1"/>
</dbReference>
<proteinExistence type="inferred from homology"/>
<dbReference type="InterPro" id="IPR005170">
    <property type="entry name" value="Transptr-assoc_dom"/>
</dbReference>
<keyword evidence="2" id="KW-0677">Repeat</keyword>
<evidence type="ECO:0000256" key="2">
    <source>
        <dbReference type="ARBA" id="ARBA00022737"/>
    </source>
</evidence>
<feature type="compositionally biased region" description="Low complexity" evidence="5">
    <location>
        <begin position="14"/>
        <end position="24"/>
    </location>
</feature>